<protein>
    <recommendedName>
        <fullName evidence="2">2Fe-2S ferredoxin</fullName>
    </recommendedName>
</protein>
<keyword evidence="5" id="KW-0479">Metal-binding</keyword>
<evidence type="ECO:0000256" key="2">
    <source>
        <dbReference type="ARBA" id="ARBA00019395"/>
    </source>
</evidence>
<sequence>MNRFGKILGITLRSTTSKKNAFSMNINGAKCIEGQERRMFSTRACECSCACSTCHVILEPELYDQLEEPTDEEYDMLDLAFGLTETSRLGCQVKVSSLLENAKIKLPSATRNFYVDGSKPTPH</sequence>
<dbReference type="GO" id="GO:0046872">
    <property type="term" value="F:metal ion binding"/>
    <property type="evidence" value="ECO:0007669"/>
    <property type="project" value="UniProtKB-KW"/>
</dbReference>
<evidence type="ECO:0000256" key="4">
    <source>
        <dbReference type="ARBA" id="ARBA00022714"/>
    </source>
</evidence>
<keyword evidence="8" id="KW-0411">Iron-sulfur</keyword>
<keyword evidence="3" id="KW-0813">Transport</keyword>
<dbReference type="STRING" id="133383.A0A1R0GRW5"/>
<dbReference type="SUPFAM" id="SSF54292">
    <property type="entry name" value="2Fe-2S ferredoxin-like"/>
    <property type="match status" value="1"/>
</dbReference>
<evidence type="ECO:0000313" key="11">
    <source>
        <dbReference type="EMBL" id="OLY84597.1"/>
    </source>
</evidence>
<evidence type="ECO:0000256" key="3">
    <source>
        <dbReference type="ARBA" id="ARBA00022448"/>
    </source>
</evidence>
<dbReference type="AlphaFoldDB" id="A0A1R0GRW5"/>
<dbReference type="PROSITE" id="PS00814">
    <property type="entry name" value="ADX"/>
    <property type="match status" value="1"/>
</dbReference>
<dbReference type="PRINTS" id="PR00355">
    <property type="entry name" value="ADRENODOXIN"/>
</dbReference>
<dbReference type="GO" id="GO:0005739">
    <property type="term" value="C:mitochondrion"/>
    <property type="evidence" value="ECO:0007669"/>
    <property type="project" value="TreeGrafter"/>
</dbReference>
<dbReference type="Gene3D" id="3.10.20.30">
    <property type="match status" value="1"/>
</dbReference>
<evidence type="ECO:0000256" key="8">
    <source>
        <dbReference type="ARBA" id="ARBA00023014"/>
    </source>
</evidence>
<dbReference type="InterPro" id="IPR012675">
    <property type="entry name" value="Beta-grasp_dom_sf"/>
</dbReference>
<dbReference type="InterPro" id="IPR001041">
    <property type="entry name" value="2Fe-2S_ferredoxin-type"/>
</dbReference>
<comment type="similarity">
    <text evidence="1">Belongs to the adrenodoxin/putidaredoxin family.</text>
</comment>
<reference evidence="10 12" key="1">
    <citation type="journal article" date="2016" name="Mol. Biol. Evol.">
        <title>Genome-Wide Survey of Gut Fungi (Harpellales) Reveals the First Horizontally Transferred Ubiquitin Gene from a Mosquito Host.</title>
        <authorList>
            <person name="Wang Y."/>
            <person name="White M.M."/>
            <person name="Kvist S."/>
            <person name="Moncalvo J.M."/>
        </authorList>
    </citation>
    <scope>NUCLEOTIDE SEQUENCE [LARGE SCALE GENOMIC DNA]</scope>
    <source>
        <strain evidence="10 12">ALG-7-W6</strain>
    </source>
</reference>
<evidence type="ECO:0000256" key="7">
    <source>
        <dbReference type="ARBA" id="ARBA00023004"/>
    </source>
</evidence>
<keyword evidence="7" id="KW-0408">Iron</keyword>
<keyword evidence="4" id="KW-0001">2Fe-2S</keyword>
<evidence type="ECO:0000256" key="9">
    <source>
        <dbReference type="ARBA" id="ARBA00034078"/>
    </source>
</evidence>
<evidence type="ECO:0000313" key="10">
    <source>
        <dbReference type="EMBL" id="OLY79643.1"/>
    </source>
</evidence>
<dbReference type="InterPro" id="IPR036010">
    <property type="entry name" value="2Fe-2S_ferredoxin-like_sf"/>
</dbReference>
<evidence type="ECO:0000256" key="6">
    <source>
        <dbReference type="ARBA" id="ARBA00022982"/>
    </source>
</evidence>
<dbReference type="GO" id="GO:0051537">
    <property type="term" value="F:2 iron, 2 sulfur cluster binding"/>
    <property type="evidence" value="ECO:0007669"/>
    <property type="project" value="UniProtKB-KW"/>
</dbReference>
<dbReference type="CDD" id="cd00207">
    <property type="entry name" value="fer2"/>
    <property type="match status" value="1"/>
</dbReference>
<evidence type="ECO:0000256" key="1">
    <source>
        <dbReference type="ARBA" id="ARBA00010914"/>
    </source>
</evidence>
<dbReference type="GO" id="GO:0009055">
    <property type="term" value="F:electron transfer activity"/>
    <property type="evidence" value="ECO:0007669"/>
    <property type="project" value="TreeGrafter"/>
</dbReference>
<evidence type="ECO:0000256" key="5">
    <source>
        <dbReference type="ARBA" id="ARBA00022723"/>
    </source>
</evidence>
<gene>
    <name evidence="11" type="ORF">AYI68_g1245</name>
    <name evidence="10" type="ORF">AYI68_g6285</name>
</gene>
<dbReference type="GO" id="GO:0140647">
    <property type="term" value="P:P450-containing electron transport chain"/>
    <property type="evidence" value="ECO:0007669"/>
    <property type="project" value="InterPro"/>
</dbReference>
<accession>A0A1R0GRW5</accession>
<evidence type="ECO:0000313" key="12">
    <source>
        <dbReference type="Proteomes" id="UP000187455"/>
    </source>
</evidence>
<organism evidence="10 12">
    <name type="scientific">Smittium mucronatum</name>
    <dbReference type="NCBI Taxonomy" id="133383"/>
    <lineage>
        <taxon>Eukaryota</taxon>
        <taxon>Fungi</taxon>
        <taxon>Fungi incertae sedis</taxon>
        <taxon>Zoopagomycota</taxon>
        <taxon>Kickxellomycotina</taxon>
        <taxon>Harpellomycetes</taxon>
        <taxon>Harpellales</taxon>
        <taxon>Legeriomycetaceae</taxon>
        <taxon>Smittium</taxon>
    </lineage>
</organism>
<dbReference type="PANTHER" id="PTHR23426:SF72">
    <property type="entry name" value="2FE-2S FERREDOXIN-TYPE DOMAIN-CONTAINING PROTEIN"/>
    <property type="match status" value="1"/>
</dbReference>
<reference evidence="10" key="2">
    <citation type="submission" date="2017-01" db="EMBL/GenBank/DDBJ databases">
        <authorList>
            <person name="Mah S.A."/>
            <person name="Swanson W.J."/>
            <person name="Moy G.W."/>
            <person name="Vacquier V.D."/>
        </authorList>
    </citation>
    <scope>NUCLEOTIDE SEQUENCE</scope>
    <source>
        <strain evidence="10">ALG-7-W6</strain>
    </source>
</reference>
<keyword evidence="12" id="KW-1185">Reference proteome</keyword>
<comment type="caution">
    <text evidence="10">The sequence shown here is derived from an EMBL/GenBank/DDBJ whole genome shotgun (WGS) entry which is preliminary data.</text>
</comment>
<dbReference type="InterPro" id="IPR001055">
    <property type="entry name" value="Adrenodoxin-like"/>
</dbReference>
<dbReference type="EMBL" id="LSSL01004220">
    <property type="protein sequence ID" value="OLY79643.1"/>
    <property type="molecule type" value="Genomic_DNA"/>
</dbReference>
<dbReference type="PANTHER" id="PTHR23426">
    <property type="entry name" value="FERREDOXIN/ADRENODOXIN"/>
    <property type="match status" value="1"/>
</dbReference>
<comment type="cofactor">
    <cofactor evidence="9">
        <name>[2Fe-2S] cluster</name>
        <dbReference type="ChEBI" id="CHEBI:190135"/>
    </cofactor>
</comment>
<name>A0A1R0GRW5_9FUNG</name>
<dbReference type="OrthoDB" id="268593at2759"/>
<dbReference type="InterPro" id="IPR018298">
    <property type="entry name" value="Adrenodoxin_Fe-S_BS"/>
</dbReference>
<dbReference type="Proteomes" id="UP000187455">
    <property type="component" value="Unassembled WGS sequence"/>
</dbReference>
<proteinExistence type="inferred from homology"/>
<dbReference type="EMBL" id="LSSL01000441">
    <property type="protein sequence ID" value="OLY84597.1"/>
    <property type="molecule type" value="Genomic_DNA"/>
</dbReference>
<keyword evidence="6" id="KW-0249">Electron transport</keyword>